<evidence type="ECO:0000313" key="1">
    <source>
        <dbReference type="EMBL" id="JAS64067.1"/>
    </source>
</evidence>
<dbReference type="GO" id="GO:0005761">
    <property type="term" value="C:mitochondrial ribosome"/>
    <property type="evidence" value="ECO:0007669"/>
    <property type="project" value="InterPro"/>
</dbReference>
<reference evidence="1" key="1">
    <citation type="submission" date="2015-11" db="EMBL/GenBank/DDBJ databases">
        <title>De novo transcriptome assembly of four potential Pierce s Disease insect vectors from Arizona vineyards.</title>
        <authorList>
            <person name="Tassone E.E."/>
        </authorList>
    </citation>
    <scope>NUCLEOTIDE SEQUENCE</scope>
</reference>
<dbReference type="InterPro" id="IPR016576">
    <property type="entry name" value="Ribosomal_mL63"/>
</dbReference>
<dbReference type="Pfam" id="PF14978">
    <property type="entry name" value="MRP-63"/>
    <property type="match status" value="1"/>
</dbReference>
<dbReference type="AlphaFoldDB" id="A0A1B6GNS3"/>
<accession>A0A1B6GNS3</accession>
<dbReference type="EMBL" id="GECZ01005702">
    <property type="protein sequence ID" value="JAS64067.1"/>
    <property type="molecule type" value="Transcribed_RNA"/>
</dbReference>
<name>A0A1B6GNS3_9HEMI</name>
<dbReference type="PANTHER" id="PTHR14520:SF4">
    <property type="entry name" value="LARGE RIBOSOMAL SUBUNIT PROTEIN ML63"/>
    <property type="match status" value="1"/>
</dbReference>
<sequence>MKLSSFLLRGFKIPGARFRGKVRMVKRVTPLALNDLRNDFKIEEKNMLYLRYPYLTLEQSQALTKELKKEKVKPLIKTVTLRDEKFSAKSTTLVDQLKLLRIKEDWDVIK</sequence>
<proteinExistence type="predicted"/>
<organism evidence="1">
    <name type="scientific">Cuerna arida</name>
    <dbReference type="NCBI Taxonomy" id="1464854"/>
    <lineage>
        <taxon>Eukaryota</taxon>
        <taxon>Metazoa</taxon>
        <taxon>Ecdysozoa</taxon>
        <taxon>Arthropoda</taxon>
        <taxon>Hexapoda</taxon>
        <taxon>Insecta</taxon>
        <taxon>Pterygota</taxon>
        <taxon>Neoptera</taxon>
        <taxon>Paraneoptera</taxon>
        <taxon>Hemiptera</taxon>
        <taxon>Auchenorrhyncha</taxon>
        <taxon>Membracoidea</taxon>
        <taxon>Cicadellidae</taxon>
        <taxon>Cicadellinae</taxon>
        <taxon>Proconiini</taxon>
        <taxon>Cuerna</taxon>
    </lineage>
</organism>
<gene>
    <name evidence="1" type="ORF">g.6410</name>
</gene>
<dbReference type="GO" id="GO:0003735">
    <property type="term" value="F:structural constituent of ribosome"/>
    <property type="evidence" value="ECO:0007669"/>
    <property type="project" value="TreeGrafter"/>
</dbReference>
<dbReference type="GO" id="GO:0032543">
    <property type="term" value="P:mitochondrial translation"/>
    <property type="evidence" value="ECO:0007669"/>
    <property type="project" value="TreeGrafter"/>
</dbReference>
<dbReference type="PANTHER" id="PTHR14520">
    <property type="entry name" value="MITOCHONDRIAL RIBOSOMAL PROTEIN 63"/>
    <property type="match status" value="1"/>
</dbReference>
<protein>
    <submittedName>
        <fullName evidence="1">Uncharacterized protein</fullName>
    </submittedName>
</protein>